<comment type="caution">
    <text evidence="1">The sequence shown here is derived from an EMBL/GenBank/DDBJ whole genome shotgun (WGS) entry which is preliminary data.</text>
</comment>
<evidence type="ECO:0008006" key="3">
    <source>
        <dbReference type="Google" id="ProtNLM"/>
    </source>
</evidence>
<evidence type="ECO:0000313" key="1">
    <source>
        <dbReference type="EMBL" id="MFC5468997.1"/>
    </source>
</evidence>
<accession>A0ABW0LVX6</accession>
<dbReference type="EMBL" id="JBHSMH010000023">
    <property type="protein sequence ID" value="MFC5468997.1"/>
    <property type="molecule type" value="Genomic_DNA"/>
</dbReference>
<keyword evidence="2" id="KW-1185">Reference proteome</keyword>
<sequence>MEDAIRLPLGQPIVSSWANHSHILSIISRSPDSVNWIYSNYIQLELIEALNDDLMLLNYSFPTTPEDACQLLDVTRCPRESVELGGGLVNFLKESLRNKQYVYLFLDAFYMLGYPFYEAEHVPHDPLIVGFDDREQVFYLADFHVSTGGIVKYGIFAVSYRQVEQSYYLLPPEGDRMNGIELFGYRADAKCRFDADLVKLYLSDYLNASFTLSKEQTWLSTKVAAYGIEIYDYLFKQLSLVKEERQAPDFRLVHVLHDHKTLMYNRLKHMNGMGYISEERSRSYGQVVKDCVKLRNSALKYGVTGNKAFLTEAQHTLQAILENEKQILYSVYVEI</sequence>
<dbReference type="RefSeq" id="WP_209749168.1">
    <property type="nucleotide sequence ID" value="NZ_JBHSMH010000023.1"/>
</dbReference>
<dbReference type="Proteomes" id="UP001596105">
    <property type="component" value="Unassembled WGS sequence"/>
</dbReference>
<proteinExistence type="predicted"/>
<reference evidence="2" key="1">
    <citation type="journal article" date="2019" name="Int. J. Syst. Evol. Microbiol.">
        <title>The Global Catalogue of Microorganisms (GCM) 10K type strain sequencing project: providing services to taxonomists for standard genome sequencing and annotation.</title>
        <authorList>
            <consortium name="The Broad Institute Genomics Platform"/>
            <consortium name="The Broad Institute Genome Sequencing Center for Infectious Disease"/>
            <person name="Wu L."/>
            <person name="Ma J."/>
        </authorList>
    </citation>
    <scope>NUCLEOTIDE SEQUENCE [LARGE SCALE GENOMIC DNA]</scope>
    <source>
        <strain evidence="2">CCUG 57113</strain>
    </source>
</reference>
<name>A0ABW0LVX6_9BACL</name>
<gene>
    <name evidence="1" type="ORF">ACFPPD_09705</name>
</gene>
<organism evidence="1 2">
    <name type="scientific">Cohnella suwonensis</name>
    <dbReference type="NCBI Taxonomy" id="696072"/>
    <lineage>
        <taxon>Bacteria</taxon>
        <taxon>Bacillati</taxon>
        <taxon>Bacillota</taxon>
        <taxon>Bacilli</taxon>
        <taxon>Bacillales</taxon>
        <taxon>Paenibacillaceae</taxon>
        <taxon>Cohnella</taxon>
    </lineage>
</organism>
<evidence type="ECO:0000313" key="2">
    <source>
        <dbReference type="Proteomes" id="UP001596105"/>
    </source>
</evidence>
<protein>
    <recommendedName>
        <fullName evidence="3">Butirosin biosynthesis protein H N-terminal domain-containing protein</fullName>
    </recommendedName>
</protein>